<accession>A0A840VCY6</accession>
<evidence type="ECO:0000313" key="1">
    <source>
        <dbReference type="EMBL" id="MBB5351669.1"/>
    </source>
</evidence>
<keyword evidence="2" id="KW-1185">Reference proteome</keyword>
<sequence length="34" mass="3540">MGMGRSGVTLDAIVLPSELHGGAELEIPNLEMDS</sequence>
<reference evidence="1 2" key="1">
    <citation type="submission" date="2020-08" db="EMBL/GenBank/DDBJ databases">
        <title>Genomic Encyclopedia of Type Strains, Phase IV (KMG-IV): sequencing the most valuable type-strain genomes for metagenomic binning, comparative biology and taxonomic classification.</title>
        <authorList>
            <person name="Goeker M."/>
        </authorList>
    </citation>
    <scope>NUCLEOTIDE SEQUENCE [LARGE SCALE GENOMIC DNA]</scope>
    <source>
        <strain evidence="1 2">YC6886</strain>
    </source>
</reference>
<dbReference type="Proteomes" id="UP000557717">
    <property type="component" value="Unassembled WGS sequence"/>
</dbReference>
<organism evidence="1 2">
    <name type="scientific">Haloferula luteola</name>
    <dbReference type="NCBI Taxonomy" id="595692"/>
    <lineage>
        <taxon>Bacteria</taxon>
        <taxon>Pseudomonadati</taxon>
        <taxon>Verrucomicrobiota</taxon>
        <taxon>Verrucomicrobiia</taxon>
        <taxon>Verrucomicrobiales</taxon>
        <taxon>Verrucomicrobiaceae</taxon>
        <taxon>Haloferula</taxon>
    </lineage>
</organism>
<evidence type="ECO:0000313" key="2">
    <source>
        <dbReference type="Proteomes" id="UP000557717"/>
    </source>
</evidence>
<gene>
    <name evidence="1" type="ORF">HNR46_001908</name>
</gene>
<comment type="caution">
    <text evidence="1">The sequence shown here is derived from an EMBL/GenBank/DDBJ whole genome shotgun (WGS) entry which is preliminary data.</text>
</comment>
<dbReference type="EMBL" id="JACHFD010000008">
    <property type="protein sequence ID" value="MBB5351669.1"/>
    <property type="molecule type" value="Genomic_DNA"/>
</dbReference>
<proteinExistence type="predicted"/>
<dbReference type="AlphaFoldDB" id="A0A840VCY6"/>
<protein>
    <submittedName>
        <fullName evidence="1">Uncharacterized protein</fullName>
    </submittedName>
</protein>
<name>A0A840VCY6_9BACT</name>